<accession>A0ACC0WVJ2</accession>
<evidence type="ECO:0000313" key="1">
    <source>
        <dbReference type="EMBL" id="KAI9922123.1"/>
    </source>
</evidence>
<gene>
    <name evidence="1" type="ORF">PsorP6_001923</name>
</gene>
<proteinExistence type="predicted"/>
<dbReference type="EMBL" id="CM047580">
    <property type="protein sequence ID" value="KAI9922123.1"/>
    <property type="molecule type" value="Genomic_DNA"/>
</dbReference>
<organism evidence="1 2">
    <name type="scientific">Peronosclerospora sorghi</name>
    <dbReference type="NCBI Taxonomy" id="230839"/>
    <lineage>
        <taxon>Eukaryota</taxon>
        <taxon>Sar</taxon>
        <taxon>Stramenopiles</taxon>
        <taxon>Oomycota</taxon>
        <taxon>Peronosporomycetes</taxon>
        <taxon>Peronosporales</taxon>
        <taxon>Peronosporaceae</taxon>
        <taxon>Peronosclerospora</taxon>
    </lineage>
</organism>
<evidence type="ECO:0000313" key="2">
    <source>
        <dbReference type="Proteomes" id="UP001163321"/>
    </source>
</evidence>
<name>A0ACC0WVJ2_9STRA</name>
<dbReference type="Proteomes" id="UP001163321">
    <property type="component" value="Chromosome 1"/>
</dbReference>
<sequence length="195" mass="20253">MKIVAGLVLASIAIANTVAADSNETVTSHPPAVEPSALSPATEDNKSPKLASVEELKNADPSDSTESLFDPQSQPKVNASEFAGLGPQTTSVVDPKLERATTQILGTASTPSPNALPVDPRTLPKADPKDLTGLGTQQTSNDPTMMNAVERLATTRKSGKKGLAIKSKHKDSQHVPEPVATSSSHDQNLAIGEGM</sequence>
<comment type="caution">
    <text evidence="1">The sequence shown here is derived from an EMBL/GenBank/DDBJ whole genome shotgun (WGS) entry which is preliminary data.</text>
</comment>
<protein>
    <submittedName>
        <fullName evidence="1">Uncharacterized protein</fullName>
    </submittedName>
</protein>
<reference evidence="1 2" key="1">
    <citation type="journal article" date="2022" name="bioRxiv">
        <title>The genome of the oomycete Peronosclerospora sorghi, a cosmopolitan pathogen of maize and sorghum, is inflated with dispersed pseudogenes.</title>
        <authorList>
            <person name="Fletcher K."/>
            <person name="Martin F."/>
            <person name="Isakeit T."/>
            <person name="Cavanaugh K."/>
            <person name="Magill C."/>
            <person name="Michelmore R."/>
        </authorList>
    </citation>
    <scope>NUCLEOTIDE SEQUENCE [LARGE SCALE GENOMIC DNA]</scope>
    <source>
        <strain evidence="1">P6</strain>
    </source>
</reference>
<keyword evidence="2" id="KW-1185">Reference proteome</keyword>